<sequence length="77" mass="8765">MSRSSSYPRAIASAIATVMEIVAKARRSATPPPLTQWIVTFMGRDRVYDITRARTHLQYQPTITVDEGLRRMTALER</sequence>
<name>A0ABQ4IHN1_9ACTN</name>
<proteinExistence type="predicted"/>
<keyword evidence="2" id="KW-1185">Reference proteome</keyword>
<dbReference type="Proteomes" id="UP000647860">
    <property type="component" value="Unassembled WGS sequence"/>
</dbReference>
<dbReference type="Gene3D" id="3.40.50.720">
    <property type="entry name" value="NAD(P)-binding Rossmann-like Domain"/>
    <property type="match status" value="1"/>
</dbReference>
<dbReference type="EMBL" id="BOPA01000027">
    <property type="protein sequence ID" value="GIJ17330.1"/>
    <property type="molecule type" value="Genomic_DNA"/>
</dbReference>
<evidence type="ECO:0008006" key="3">
    <source>
        <dbReference type="Google" id="ProtNLM"/>
    </source>
</evidence>
<evidence type="ECO:0000313" key="2">
    <source>
        <dbReference type="Proteomes" id="UP000647860"/>
    </source>
</evidence>
<protein>
    <recommendedName>
        <fullName evidence="3">NAD dependent epimerase/dehydratase family protein</fullName>
    </recommendedName>
</protein>
<dbReference type="RefSeq" id="WP_204292010.1">
    <property type="nucleotide sequence ID" value="NZ_BAAAGZ010000018.1"/>
</dbReference>
<gene>
    <name evidence="1" type="ORF">Vgi01_40140</name>
</gene>
<evidence type="ECO:0000313" key="1">
    <source>
        <dbReference type="EMBL" id="GIJ17330.1"/>
    </source>
</evidence>
<organism evidence="1 2">
    <name type="scientific">Micromonospora gifhornensis</name>
    <dbReference type="NCBI Taxonomy" id="84594"/>
    <lineage>
        <taxon>Bacteria</taxon>
        <taxon>Bacillati</taxon>
        <taxon>Actinomycetota</taxon>
        <taxon>Actinomycetes</taxon>
        <taxon>Micromonosporales</taxon>
        <taxon>Micromonosporaceae</taxon>
        <taxon>Micromonospora</taxon>
    </lineage>
</organism>
<reference evidence="1 2" key="1">
    <citation type="submission" date="2021-01" db="EMBL/GenBank/DDBJ databases">
        <title>Whole genome shotgun sequence of Verrucosispora gifhornensis NBRC 16317.</title>
        <authorList>
            <person name="Komaki H."/>
            <person name="Tamura T."/>
        </authorList>
    </citation>
    <scope>NUCLEOTIDE SEQUENCE [LARGE SCALE GENOMIC DNA]</scope>
    <source>
        <strain evidence="1 2">NBRC 16317</strain>
    </source>
</reference>
<comment type="caution">
    <text evidence="1">The sequence shown here is derived from an EMBL/GenBank/DDBJ whole genome shotgun (WGS) entry which is preliminary data.</text>
</comment>
<accession>A0ABQ4IHN1</accession>